<feature type="transmembrane region" description="Helical" evidence="1">
    <location>
        <begin position="563"/>
        <end position="581"/>
    </location>
</feature>
<evidence type="ECO:0000256" key="1">
    <source>
        <dbReference type="SAM" id="Phobius"/>
    </source>
</evidence>
<sequence>MYKSALDAVVGREPLYQGKMQDKKQTSQNFESTIGKWWFGVIGVVAILFGVAFFLKYAFDNDLISETMRVILGLAGGLGLLLLGEFLRPRLAKYSYLLSGGGLALFYLSVYGAFQYYHLIGQSTAFVAMIAITFFGVALALWADAAELSLLSAAGGFLTPFLVSTGTANDLSFFSYLVLLNLGIVAVAFFKKWHPLVILGFVATILNFASWYGGYYEHEKLFFTIYILTIFYLIYLVAGLASNIVARKLADLGDLFVLSINPAWYFGWLYFLLYPQYEHSLGFVAAGLGAVYIFSAYLASATRADDRRLTLFLGGIAVVLLTIAIPLEVDGSAITIAWSVEAAVLFILGLMLRNEGMRIFAIGVYLVAVVRLFTFDSDAGALANYLIIFNKRFFTYFVLIVSATLMGYAARQKRDVFTPFERGDRVPALFWGAANVLVFILIILEIYAFYDARIYTLQQKIQKDIERHTPAEVLENQAPYAYYETPAYQAQNRLYADAEYRRLNNYRNATISVFLTLYAIVLMAAGVMYRSKWLRWSAVALFAITIGKVFFYDLTVLATPQRIVSFIVLGVILLCASYLYFRFEKRFEEKIAI</sequence>
<comment type="caution">
    <text evidence="2">The sequence shown here is derived from an EMBL/GenBank/DDBJ whole genome shotgun (WGS) entry which is preliminary data.</text>
</comment>
<feature type="transmembrane region" description="Helical" evidence="1">
    <location>
        <begin position="37"/>
        <end position="55"/>
    </location>
</feature>
<evidence type="ECO:0008006" key="4">
    <source>
        <dbReference type="Google" id="ProtNLM"/>
    </source>
</evidence>
<dbReference type="AlphaFoldDB" id="A0A1G2KW67"/>
<feature type="transmembrane region" description="Helical" evidence="1">
    <location>
        <begin position="197"/>
        <end position="215"/>
    </location>
</feature>
<dbReference type="Pfam" id="PF10101">
    <property type="entry name" value="DUF2339"/>
    <property type="match status" value="1"/>
</dbReference>
<feature type="transmembrane region" description="Helical" evidence="1">
    <location>
        <begin position="252"/>
        <end position="273"/>
    </location>
</feature>
<feature type="transmembrane region" description="Helical" evidence="1">
    <location>
        <begin position="94"/>
        <end position="114"/>
    </location>
</feature>
<reference evidence="2 3" key="1">
    <citation type="journal article" date="2016" name="Nat. Commun.">
        <title>Thousands of microbial genomes shed light on interconnected biogeochemical processes in an aquifer system.</title>
        <authorList>
            <person name="Anantharaman K."/>
            <person name="Brown C.T."/>
            <person name="Hug L.A."/>
            <person name="Sharon I."/>
            <person name="Castelle C.J."/>
            <person name="Probst A.J."/>
            <person name="Thomas B.C."/>
            <person name="Singh A."/>
            <person name="Wilkins M.J."/>
            <person name="Karaoz U."/>
            <person name="Brodie E.L."/>
            <person name="Williams K.H."/>
            <person name="Hubbard S.S."/>
            <person name="Banfield J.F."/>
        </authorList>
    </citation>
    <scope>NUCLEOTIDE SEQUENCE [LARGE SCALE GENOMIC DNA]</scope>
</reference>
<feature type="transmembrane region" description="Helical" evidence="1">
    <location>
        <begin position="536"/>
        <end position="557"/>
    </location>
</feature>
<feature type="transmembrane region" description="Helical" evidence="1">
    <location>
        <begin position="120"/>
        <end position="141"/>
    </location>
</feature>
<dbReference type="InterPro" id="IPR019286">
    <property type="entry name" value="DUF2339_TM"/>
</dbReference>
<evidence type="ECO:0000313" key="2">
    <source>
        <dbReference type="EMBL" id="OHA03424.1"/>
    </source>
</evidence>
<feature type="transmembrane region" description="Helical" evidence="1">
    <location>
        <begin position="430"/>
        <end position="450"/>
    </location>
</feature>
<feature type="transmembrane region" description="Helical" evidence="1">
    <location>
        <begin position="359"/>
        <end position="387"/>
    </location>
</feature>
<feature type="transmembrane region" description="Helical" evidence="1">
    <location>
        <begin position="279"/>
        <end position="297"/>
    </location>
</feature>
<feature type="transmembrane region" description="Helical" evidence="1">
    <location>
        <begin position="173"/>
        <end position="190"/>
    </location>
</feature>
<keyword evidence="1" id="KW-0472">Membrane</keyword>
<dbReference type="PANTHER" id="PTHR38434">
    <property type="entry name" value="BLL2549 PROTEIN"/>
    <property type="match status" value="1"/>
</dbReference>
<gene>
    <name evidence="2" type="ORF">A3C16_00075</name>
</gene>
<organism evidence="2 3">
    <name type="scientific">Candidatus Sungbacteria bacterium RIFCSPHIGHO2_02_FULL_51_29</name>
    <dbReference type="NCBI Taxonomy" id="1802273"/>
    <lineage>
        <taxon>Bacteria</taxon>
        <taxon>Candidatus Sungiibacteriota</taxon>
    </lineage>
</organism>
<keyword evidence="1" id="KW-1133">Transmembrane helix</keyword>
<feature type="transmembrane region" description="Helical" evidence="1">
    <location>
        <begin position="393"/>
        <end position="410"/>
    </location>
</feature>
<name>A0A1G2KW67_9BACT</name>
<protein>
    <recommendedName>
        <fullName evidence="4">DUF2339 domain-containing protein</fullName>
    </recommendedName>
</protein>
<proteinExistence type="predicted"/>
<feature type="transmembrane region" description="Helical" evidence="1">
    <location>
        <begin position="333"/>
        <end position="352"/>
    </location>
</feature>
<dbReference type="PANTHER" id="PTHR38434:SF1">
    <property type="entry name" value="BLL2549 PROTEIN"/>
    <property type="match status" value="1"/>
</dbReference>
<keyword evidence="1" id="KW-0812">Transmembrane</keyword>
<feature type="transmembrane region" description="Helical" evidence="1">
    <location>
        <begin position="309"/>
        <end position="327"/>
    </location>
</feature>
<feature type="transmembrane region" description="Helical" evidence="1">
    <location>
        <begin position="67"/>
        <end position="87"/>
    </location>
</feature>
<dbReference type="EMBL" id="MHQL01000015">
    <property type="protein sequence ID" value="OHA03424.1"/>
    <property type="molecule type" value="Genomic_DNA"/>
</dbReference>
<feature type="transmembrane region" description="Helical" evidence="1">
    <location>
        <begin position="509"/>
        <end position="529"/>
    </location>
</feature>
<feature type="transmembrane region" description="Helical" evidence="1">
    <location>
        <begin position="148"/>
        <end position="167"/>
    </location>
</feature>
<feature type="transmembrane region" description="Helical" evidence="1">
    <location>
        <begin position="221"/>
        <end position="240"/>
    </location>
</feature>
<evidence type="ECO:0000313" key="3">
    <source>
        <dbReference type="Proteomes" id="UP000177811"/>
    </source>
</evidence>
<accession>A0A1G2KW67</accession>
<dbReference type="Proteomes" id="UP000177811">
    <property type="component" value="Unassembled WGS sequence"/>
</dbReference>